<comment type="subcellular location">
    <subcellularLocation>
        <location evidence="1">Cell inner membrane</location>
        <topology evidence="1">Multi-pass membrane protein</topology>
    </subcellularLocation>
</comment>
<name>A0A0S7C2B9_9BACT</name>
<feature type="binding site" evidence="12">
    <location>
        <position position="332"/>
    </location>
    <ligand>
        <name>K(+)</name>
        <dbReference type="ChEBI" id="CHEBI:29103"/>
    </ligand>
</feature>
<dbReference type="InterPro" id="IPR004772">
    <property type="entry name" value="TrkH"/>
</dbReference>
<evidence type="ECO:0000313" key="14">
    <source>
        <dbReference type="EMBL" id="GAP43908.1"/>
    </source>
</evidence>
<dbReference type="InterPro" id="IPR003445">
    <property type="entry name" value="Cat_transpt"/>
</dbReference>
<evidence type="ECO:0000313" key="15">
    <source>
        <dbReference type="Proteomes" id="UP000053091"/>
    </source>
</evidence>
<feature type="binding site" evidence="12">
    <location>
        <position position="130"/>
    </location>
    <ligand>
        <name>K(+)</name>
        <dbReference type="ChEBI" id="CHEBI:29103"/>
    </ligand>
</feature>
<dbReference type="Pfam" id="PF02386">
    <property type="entry name" value="TrkH"/>
    <property type="match status" value="1"/>
</dbReference>
<evidence type="ECO:0000256" key="1">
    <source>
        <dbReference type="ARBA" id="ARBA00004429"/>
    </source>
</evidence>
<feature type="transmembrane region" description="Helical" evidence="13">
    <location>
        <begin position="202"/>
        <end position="225"/>
    </location>
</feature>
<evidence type="ECO:0000256" key="4">
    <source>
        <dbReference type="ARBA" id="ARBA00022475"/>
    </source>
</evidence>
<feature type="transmembrane region" description="Helical" evidence="13">
    <location>
        <begin position="57"/>
        <end position="75"/>
    </location>
</feature>
<dbReference type="PATRIC" id="fig|1678841.3.peg.2308"/>
<feature type="transmembrane region" description="Helical" evidence="13">
    <location>
        <begin position="154"/>
        <end position="181"/>
    </location>
</feature>
<evidence type="ECO:0000256" key="5">
    <source>
        <dbReference type="ARBA" id="ARBA00022519"/>
    </source>
</evidence>
<evidence type="ECO:0000256" key="7">
    <source>
        <dbReference type="ARBA" id="ARBA00022692"/>
    </source>
</evidence>
<gene>
    <name evidence="14" type="ORF">TBC1_112066</name>
</gene>
<dbReference type="PANTHER" id="PTHR32024:SF2">
    <property type="entry name" value="TRK SYSTEM POTASSIUM UPTAKE PROTEIN TRKG-RELATED"/>
    <property type="match status" value="1"/>
</dbReference>
<dbReference type="GO" id="GO:0046872">
    <property type="term" value="F:metal ion binding"/>
    <property type="evidence" value="ECO:0007669"/>
    <property type="project" value="UniProtKB-KW"/>
</dbReference>
<accession>A0A0S7C2B9</accession>
<evidence type="ECO:0000256" key="11">
    <source>
        <dbReference type="ARBA" id="ARBA00023136"/>
    </source>
</evidence>
<keyword evidence="12" id="KW-0479">Metal-binding</keyword>
<feature type="transmembrane region" description="Helical" evidence="13">
    <location>
        <begin position="253"/>
        <end position="271"/>
    </location>
</feature>
<dbReference type="EMBL" id="DF968182">
    <property type="protein sequence ID" value="GAP43908.1"/>
    <property type="molecule type" value="Genomic_DNA"/>
</dbReference>
<keyword evidence="7 13" id="KW-0812">Transmembrane</keyword>
<keyword evidence="4" id="KW-1003">Cell membrane</keyword>
<evidence type="ECO:0000256" key="9">
    <source>
        <dbReference type="ARBA" id="ARBA00022989"/>
    </source>
</evidence>
<dbReference type="PIRSF" id="PIRSF006247">
    <property type="entry name" value="TrkH"/>
    <property type="match status" value="1"/>
</dbReference>
<keyword evidence="11 13" id="KW-0472">Membrane</keyword>
<evidence type="ECO:0000256" key="13">
    <source>
        <dbReference type="SAM" id="Phobius"/>
    </source>
</evidence>
<feature type="binding site" evidence="12">
    <location>
        <position position="129"/>
    </location>
    <ligand>
        <name>K(+)</name>
        <dbReference type="ChEBI" id="CHEBI:29103"/>
    </ligand>
</feature>
<protein>
    <submittedName>
        <fullName evidence="14">Trk-type K+ transport system, membrane component</fullName>
    </submittedName>
</protein>
<keyword evidence="6" id="KW-0633">Potassium transport</keyword>
<keyword evidence="15" id="KW-1185">Reference proteome</keyword>
<keyword evidence="3" id="KW-0813">Transport</keyword>
<feature type="transmembrane region" description="Helical" evidence="13">
    <location>
        <begin position="291"/>
        <end position="310"/>
    </location>
</feature>
<evidence type="ECO:0000256" key="2">
    <source>
        <dbReference type="ARBA" id="ARBA00009137"/>
    </source>
</evidence>
<keyword evidence="8 12" id="KW-0630">Potassium</keyword>
<feature type="transmembrane region" description="Helical" evidence="13">
    <location>
        <begin position="87"/>
        <end position="109"/>
    </location>
</feature>
<feature type="transmembrane region" description="Helical" evidence="13">
    <location>
        <begin position="345"/>
        <end position="377"/>
    </location>
</feature>
<feature type="binding site" evidence="12">
    <location>
        <position position="238"/>
    </location>
    <ligand>
        <name>K(+)</name>
        <dbReference type="ChEBI" id="CHEBI:29103"/>
    </ligand>
</feature>
<keyword evidence="5" id="KW-0997">Cell inner membrane</keyword>
<evidence type="ECO:0000256" key="3">
    <source>
        <dbReference type="ARBA" id="ARBA00022448"/>
    </source>
</evidence>
<feature type="transmembrane region" description="Helical" evidence="13">
    <location>
        <begin position="472"/>
        <end position="497"/>
    </location>
</feature>
<keyword evidence="10" id="KW-0406">Ion transport</keyword>
<dbReference type="PANTHER" id="PTHR32024">
    <property type="entry name" value="TRK SYSTEM POTASSIUM UPTAKE PROTEIN TRKG-RELATED"/>
    <property type="match status" value="1"/>
</dbReference>
<comment type="similarity">
    <text evidence="2">Belongs to the TrkH potassium transport family.</text>
</comment>
<feature type="binding site" evidence="12">
    <location>
        <position position="449"/>
    </location>
    <ligand>
        <name>K(+)</name>
        <dbReference type="ChEBI" id="CHEBI:29103"/>
    </ligand>
</feature>
<keyword evidence="9 13" id="KW-1133">Transmembrane helix</keyword>
<evidence type="ECO:0000256" key="8">
    <source>
        <dbReference type="ARBA" id="ARBA00022958"/>
    </source>
</evidence>
<organism evidence="14">
    <name type="scientific">Lentimicrobium saccharophilum</name>
    <dbReference type="NCBI Taxonomy" id="1678841"/>
    <lineage>
        <taxon>Bacteria</taxon>
        <taxon>Pseudomonadati</taxon>
        <taxon>Bacteroidota</taxon>
        <taxon>Bacteroidia</taxon>
        <taxon>Bacteroidales</taxon>
        <taxon>Lentimicrobiaceae</taxon>
        <taxon>Lentimicrobium</taxon>
    </lineage>
</organism>
<dbReference type="STRING" id="1678841.TBC1_112066"/>
<dbReference type="AlphaFoldDB" id="A0A0S7C2B9"/>
<feature type="transmembrane region" description="Helical" evidence="13">
    <location>
        <begin position="12"/>
        <end position="37"/>
    </location>
</feature>
<evidence type="ECO:0000256" key="12">
    <source>
        <dbReference type="PIRSR" id="PIRSR006247-1"/>
    </source>
</evidence>
<feature type="binding site" evidence="12">
    <location>
        <position position="333"/>
    </location>
    <ligand>
        <name>K(+)</name>
        <dbReference type="ChEBI" id="CHEBI:29103"/>
    </ligand>
</feature>
<reference evidence="14" key="1">
    <citation type="journal article" date="2015" name="Genome Announc.">
        <title>Draft Genome Sequence of Bacteroidales Strain TBC1, a Novel Isolate from a Methanogenic Wastewater Treatment System.</title>
        <authorList>
            <person name="Tourlousse D.M."/>
            <person name="Matsuura N."/>
            <person name="Sun L."/>
            <person name="Toyonaga M."/>
            <person name="Kuroda K."/>
            <person name="Ohashi A."/>
            <person name="Cruz R."/>
            <person name="Yamaguchi T."/>
            <person name="Sekiguchi Y."/>
        </authorList>
    </citation>
    <scope>NUCLEOTIDE SEQUENCE [LARGE SCALE GENOMIC DNA]</scope>
    <source>
        <strain evidence="14">TBC1</strain>
    </source>
</reference>
<sequence length="499" mass="55004">MAAKSRINLNAIMKITGLLMVIEGLFMLSSLGFSAWYDPYCLDHLRLFDPAHDFLPLLVSGSGIGLVGLILWSFNKKLDQNSIGKREGYIIVSLTWVIISFFGAIPFILSGVTTSYTDAFFETMSGFTTTGATIFTDIEALPKGILFWRSMTHWIGGMGIIVLSLAILPILGIGGMQLFVAEVPGLTPDKLHPRITQTAKRLWIIYVALTLVQTILLMLGGMNLFESLCHAFGTMATGGFGTRNDSIAGFSPYIQYVIIIFMYLAGISFTLHYFTIKRQFSKVFRNEELRVYTMLLITATVIIAAALFYTQHLGPGKAFRDALFQVVSIVTTTGFITSDYLLWPFFTWLLLFLLMFTGGCAGSTGGGIKIVRIILLFKNSRMELKRIVHPQALLPVRLNGKSISQQIIFNVLAFFLIYIIIFAFGSLVMSAMGMEFESAVGAVAASLGNIGPGLGTVGPVLNYSTVPMAGKWVLAFLMLLGRLELFTVLILFSASFWKK</sequence>
<evidence type="ECO:0000256" key="10">
    <source>
        <dbReference type="ARBA" id="ARBA00023065"/>
    </source>
</evidence>
<feature type="transmembrane region" description="Helical" evidence="13">
    <location>
        <begin position="407"/>
        <end position="429"/>
    </location>
</feature>
<evidence type="ECO:0000256" key="6">
    <source>
        <dbReference type="ARBA" id="ARBA00022538"/>
    </source>
</evidence>
<dbReference type="Proteomes" id="UP000053091">
    <property type="component" value="Unassembled WGS sequence"/>
</dbReference>
<dbReference type="RefSeq" id="WP_062041805.1">
    <property type="nucleotide sequence ID" value="NZ_DF968182.1"/>
</dbReference>
<dbReference type="GO" id="GO:0005886">
    <property type="term" value="C:plasma membrane"/>
    <property type="evidence" value="ECO:0007669"/>
    <property type="project" value="UniProtKB-SubCell"/>
</dbReference>
<proteinExistence type="inferred from homology"/>
<dbReference type="GO" id="GO:0015379">
    <property type="term" value="F:potassium:chloride symporter activity"/>
    <property type="evidence" value="ECO:0007669"/>
    <property type="project" value="InterPro"/>
</dbReference>